<evidence type="ECO:0000313" key="1">
    <source>
        <dbReference type="EMBL" id="AIF12707.1"/>
    </source>
</evidence>
<reference evidence="1" key="1">
    <citation type="journal article" date="2014" name="Genome Biol. Evol.">
        <title>Pangenome evidence for extensive interdomain horizontal transfer affecting lineage core and shell genes in uncultured planktonic thaumarchaeota and euryarchaeota.</title>
        <authorList>
            <person name="Deschamps P."/>
            <person name="Zivanovic Y."/>
            <person name="Moreira D."/>
            <person name="Rodriguez-Valera F."/>
            <person name="Lopez-Garcia P."/>
        </authorList>
    </citation>
    <scope>NUCLEOTIDE SEQUENCE</scope>
</reference>
<accession>A0A075HE53</accession>
<name>A0A075HE53_9ARCH</name>
<organism evidence="1">
    <name type="scientific">uncultured marine thaumarchaeote KM3_57_B01</name>
    <dbReference type="NCBI Taxonomy" id="1456205"/>
    <lineage>
        <taxon>Archaea</taxon>
        <taxon>Nitrososphaerota</taxon>
        <taxon>environmental samples</taxon>
    </lineage>
</organism>
<sequence length="60" mass="7350">MRKITVKVNEKDYLDFLLESNEHENTVEEQITEIIQYYALIRRRRVKLKHISNETMDSHM</sequence>
<dbReference type="AlphaFoldDB" id="A0A075HE53"/>
<proteinExistence type="predicted"/>
<protein>
    <submittedName>
        <fullName evidence="1">Uncharacterized protein</fullName>
    </submittedName>
</protein>
<dbReference type="EMBL" id="KF900952">
    <property type="protein sequence ID" value="AIF12707.1"/>
    <property type="molecule type" value="Genomic_DNA"/>
</dbReference>